<dbReference type="FunFam" id="1.20.1090.10:FF:000001">
    <property type="entry name" value="Aldehyde-alcohol dehydrogenase"/>
    <property type="match status" value="1"/>
</dbReference>
<dbReference type="FunFam" id="3.40.50.1970:FF:000003">
    <property type="entry name" value="Alcohol dehydrogenase, iron-containing"/>
    <property type="match status" value="1"/>
</dbReference>
<dbReference type="Pfam" id="PF25137">
    <property type="entry name" value="ADH_Fe_C"/>
    <property type="match status" value="1"/>
</dbReference>
<dbReference type="GO" id="GO:0004022">
    <property type="term" value="F:alcohol dehydrogenase (NAD+) activity"/>
    <property type="evidence" value="ECO:0007669"/>
    <property type="project" value="UniProtKB-ARBA"/>
</dbReference>
<dbReference type="AlphaFoldDB" id="A0A1G6KDD9"/>
<reference evidence="6 7" key="1">
    <citation type="submission" date="2016-10" db="EMBL/GenBank/DDBJ databases">
        <authorList>
            <person name="de Groot N.N."/>
        </authorList>
    </citation>
    <scope>NUCLEOTIDE SEQUENCE [LARGE SCALE GENOMIC DNA]</scope>
    <source>
        <strain evidence="6 7">DSM 45514</strain>
    </source>
</reference>
<dbReference type="InterPro" id="IPR056798">
    <property type="entry name" value="ADH_Fe_C"/>
</dbReference>
<proteinExistence type="inferred from homology"/>
<dbReference type="PANTHER" id="PTHR11496">
    <property type="entry name" value="ALCOHOL DEHYDROGENASE"/>
    <property type="match status" value="1"/>
</dbReference>
<dbReference type="PANTHER" id="PTHR11496:SF102">
    <property type="entry name" value="ALCOHOL DEHYDROGENASE 4"/>
    <property type="match status" value="1"/>
</dbReference>
<evidence type="ECO:0000313" key="6">
    <source>
        <dbReference type="EMBL" id="SDC29020.1"/>
    </source>
</evidence>
<evidence type="ECO:0000256" key="2">
    <source>
        <dbReference type="ARBA" id="ARBA00023002"/>
    </source>
</evidence>
<dbReference type="Gene3D" id="3.40.50.1970">
    <property type="match status" value="1"/>
</dbReference>
<dbReference type="Proteomes" id="UP000199387">
    <property type="component" value="Unassembled WGS sequence"/>
</dbReference>
<keyword evidence="7" id="KW-1185">Reference proteome</keyword>
<comment type="similarity">
    <text evidence="1">Belongs to the iron-containing alcohol dehydrogenase family.</text>
</comment>
<feature type="domain" description="Alcohol dehydrogenase iron-type/glycerol dehydrogenase GldA" evidence="4">
    <location>
        <begin position="10"/>
        <end position="178"/>
    </location>
</feature>
<evidence type="ECO:0000259" key="4">
    <source>
        <dbReference type="Pfam" id="PF00465"/>
    </source>
</evidence>
<dbReference type="InterPro" id="IPR018211">
    <property type="entry name" value="ADH_Fe_CS"/>
</dbReference>
<dbReference type="InterPro" id="IPR039697">
    <property type="entry name" value="Alcohol_dehydrogenase_Fe"/>
</dbReference>
<protein>
    <submittedName>
        <fullName evidence="6">1,3-propanediol dehydrogenase</fullName>
    </submittedName>
</protein>
<sequence>MKGTAIFRVPSEVLYGRDAFTQVGEKVAALGRKALVISDPVMERIGYVDRCRQFLQQAGRPHGSYLGVDSEPTDRHVAEALEQFQREQCDVIVSLGGGSCIDTGKAVAILAANGGDISQYVGGKKVVQQPSVPLIAIPTTAGTGSEVTDVTVITQTATDVKLMVKHPALTPAVAIVDPVLTVSSPPHVTASTGVDALCHAVEAYISRRAHPLTDSHARSAIDRIYRYLRRAYKDGKDLEAREQMSLAAMEAGIAFSNASVCLVHGMSRPIGAVFHVPHGVSNAMLLPAVLEFKNEAYRRNLADIGRIFREDGNALTEEEAAHTAVAEVKRLCLELNIPNMANWGIDPHSFESHLEKMAQDAIDSGSPGNHPVVPTQEEIIQLYHECYDYRFSGAISSHR</sequence>
<dbReference type="GO" id="GO:0046872">
    <property type="term" value="F:metal ion binding"/>
    <property type="evidence" value="ECO:0007669"/>
    <property type="project" value="InterPro"/>
</dbReference>
<accession>A0A1G6KDD9</accession>
<dbReference type="Pfam" id="PF00465">
    <property type="entry name" value="Fe-ADH"/>
    <property type="match status" value="1"/>
</dbReference>
<evidence type="ECO:0000313" key="7">
    <source>
        <dbReference type="Proteomes" id="UP000199387"/>
    </source>
</evidence>
<evidence type="ECO:0000256" key="3">
    <source>
        <dbReference type="ARBA" id="ARBA00023027"/>
    </source>
</evidence>
<dbReference type="RefSeq" id="WP_091567403.1">
    <property type="nucleotide sequence ID" value="NZ_FMZA01000005.1"/>
</dbReference>
<name>A0A1G6KDD9_9BACL</name>
<keyword evidence="3" id="KW-0520">NAD</keyword>
<evidence type="ECO:0000259" key="5">
    <source>
        <dbReference type="Pfam" id="PF25137"/>
    </source>
</evidence>
<gene>
    <name evidence="6" type="ORF">SAMN04488112_105192</name>
</gene>
<dbReference type="Gene3D" id="1.20.1090.10">
    <property type="entry name" value="Dehydroquinate synthase-like - alpha domain"/>
    <property type="match status" value="1"/>
</dbReference>
<dbReference type="SUPFAM" id="SSF56796">
    <property type="entry name" value="Dehydroquinate synthase-like"/>
    <property type="match status" value="1"/>
</dbReference>
<dbReference type="EMBL" id="FMZA01000005">
    <property type="protein sequence ID" value="SDC29020.1"/>
    <property type="molecule type" value="Genomic_DNA"/>
</dbReference>
<organism evidence="6 7">
    <name type="scientific">Melghirimyces thermohalophilus</name>
    <dbReference type="NCBI Taxonomy" id="1236220"/>
    <lineage>
        <taxon>Bacteria</taxon>
        <taxon>Bacillati</taxon>
        <taxon>Bacillota</taxon>
        <taxon>Bacilli</taxon>
        <taxon>Bacillales</taxon>
        <taxon>Thermoactinomycetaceae</taxon>
        <taxon>Melghirimyces</taxon>
    </lineage>
</organism>
<dbReference type="InterPro" id="IPR001670">
    <property type="entry name" value="ADH_Fe/GldA"/>
</dbReference>
<dbReference type="PROSITE" id="PS00913">
    <property type="entry name" value="ADH_IRON_1"/>
    <property type="match status" value="1"/>
</dbReference>
<keyword evidence="2" id="KW-0560">Oxidoreductase</keyword>
<feature type="domain" description="Fe-containing alcohol dehydrogenase-like C-terminal" evidence="5">
    <location>
        <begin position="189"/>
        <end position="386"/>
    </location>
</feature>
<evidence type="ECO:0000256" key="1">
    <source>
        <dbReference type="ARBA" id="ARBA00007358"/>
    </source>
</evidence>
<dbReference type="OrthoDB" id="9815791at2"/>
<dbReference type="CDD" id="cd08194">
    <property type="entry name" value="Fe-ADH-like"/>
    <property type="match status" value="1"/>
</dbReference>
<dbReference type="STRING" id="1236220.SAMN04488112_105192"/>